<dbReference type="AlphaFoldDB" id="A0A5B9EB95"/>
<feature type="chain" id="PRO_5022659399" description="Outer membrane protein beta-barrel domain-containing protein" evidence="2">
    <location>
        <begin position="22"/>
        <end position="190"/>
    </location>
</feature>
<dbReference type="InterPro" id="IPR011250">
    <property type="entry name" value="OMP/PagP_B-barrel"/>
</dbReference>
<dbReference type="InterPro" id="IPR027385">
    <property type="entry name" value="Beta-barrel_OMP"/>
</dbReference>
<sequence length="190" mass="20518">MRRSRTLFTLAAFASAMMVSAQQRNAQPARTDIVATYTTERALRTSSGQSFWKQGGSVSYGTDLWRGFGPAADLSVGHAGSIGSSGASLTTTALTFGPRYRWHTQSKFSPFGEALFGFVHGSNSAFPSATGTNYRATSFSMLIDGGLDIRLDHHIDVRALQLGWVHSTLPNGADNVQNNFRLSFGAGFHF</sequence>
<keyword evidence="5" id="KW-1185">Reference proteome</keyword>
<proteinExistence type="predicted"/>
<dbReference type="EMBL" id="CP042806">
    <property type="protein sequence ID" value="QEE29049.1"/>
    <property type="molecule type" value="Genomic_DNA"/>
</dbReference>
<evidence type="ECO:0000256" key="1">
    <source>
        <dbReference type="ARBA" id="ARBA00022729"/>
    </source>
</evidence>
<feature type="domain" description="Outer membrane protein beta-barrel" evidence="3">
    <location>
        <begin position="11"/>
        <end position="188"/>
    </location>
</feature>
<organism evidence="4 5">
    <name type="scientific">Terriglobus albidus</name>
    <dbReference type="NCBI Taxonomy" id="1592106"/>
    <lineage>
        <taxon>Bacteria</taxon>
        <taxon>Pseudomonadati</taxon>
        <taxon>Acidobacteriota</taxon>
        <taxon>Terriglobia</taxon>
        <taxon>Terriglobales</taxon>
        <taxon>Acidobacteriaceae</taxon>
        <taxon>Terriglobus</taxon>
    </lineage>
</organism>
<name>A0A5B9EB95_9BACT</name>
<evidence type="ECO:0000313" key="4">
    <source>
        <dbReference type="EMBL" id="QEE29049.1"/>
    </source>
</evidence>
<dbReference type="Pfam" id="PF13505">
    <property type="entry name" value="OMP_b-brl"/>
    <property type="match status" value="1"/>
</dbReference>
<dbReference type="KEGG" id="talb:FTW19_14200"/>
<dbReference type="RefSeq" id="WP_147648247.1">
    <property type="nucleotide sequence ID" value="NZ_CP042806.1"/>
</dbReference>
<keyword evidence="1 2" id="KW-0732">Signal</keyword>
<protein>
    <recommendedName>
        <fullName evidence="3">Outer membrane protein beta-barrel domain-containing protein</fullName>
    </recommendedName>
</protein>
<feature type="signal peptide" evidence="2">
    <location>
        <begin position="1"/>
        <end position="21"/>
    </location>
</feature>
<accession>A0A5B9EB95</accession>
<evidence type="ECO:0000256" key="2">
    <source>
        <dbReference type="SAM" id="SignalP"/>
    </source>
</evidence>
<reference evidence="4 5" key="1">
    <citation type="submission" date="2019-08" db="EMBL/GenBank/DDBJ databases">
        <title>Complete genome sequence of Terriglobus albidus strain ORNL.</title>
        <authorList>
            <person name="Podar M."/>
        </authorList>
    </citation>
    <scope>NUCLEOTIDE SEQUENCE [LARGE SCALE GENOMIC DNA]</scope>
    <source>
        <strain evidence="4 5">ORNL</strain>
    </source>
</reference>
<dbReference type="OrthoDB" id="116075at2"/>
<evidence type="ECO:0000259" key="3">
    <source>
        <dbReference type="Pfam" id="PF13505"/>
    </source>
</evidence>
<dbReference type="Proteomes" id="UP000321820">
    <property type="component" value="Chromosome"/>
</dbReference>
<gene>
    <name evidence="4" type="ORF">FTW19_14200</name>
</gene>
<dbReference type="SUPFAM" id="SSF56925">
    <property type="entry name" value="OMPA-like"/>
    <property type="match status" value="1"/>
</dbReference>
<dbReference type="Gene3D" id="2.40.160.20">
    <property type="match status" value="1"/>
</dbReference>
<evidence type="ECO:0000313" key="5">
    <source>
        <dbReference type="Proteomes" id="UP000321820"/>
    </source>
</evidence>